<sequence length="368" mass="42190">METNPNLNSSSSFPISSPSKPSKPLTTSPATEPPKTLSNHHHHHIKDEYWKKFPKGYRFCPHNGELIVHYLRKKVLNQPLPPNKIAQVNLYQHNPEVLAELFKNYKEDDAYYFFTPRDRKYRNGDRPSRAAGCGYWKATGASKEVRHQGVKVGSRNALVFYRGKPPNGAKTDWIMHEFTVENSRLTKRNGANDMRLDDWVLCKIYCKPRRSCKARNVVEEMEDRHNHHDHQADRNKSMTAVVAASTPCDENINIPQLTNTPSGGGEDIMVDVNDQIQASNGINKQQVESSESLFASSKLLFHQDDTSWNYISHQDNYGFGYDFGLHADLINNANNYTNPYINLDNNTLMSFHDYYDDNNNADKQPPFK</sequence>
<keyword evidence="8" id="KW-1185">Reference proteome</keyword>
<dbReference type="PANTHER" id="PTHR31719">
    <property type="entry name" value="NAC TRANSCRIPTION FACTOR 56"/>
    <property type="match status" value="1"/>
</dbReference>
<evidence type="ECO:0000259" key="6">
    <source>
        <dbReference type="PROSITE" id="PS51005"/>
    </source>
</evidence>
<dbReference type="InterPro" id="IPR003441">
    <property type="entry name" value="NAC-dom"/>
</dbReference>
<evidence type="ECO:0000313" key="8">
    <source>
        <dbReference type="Proteomes" id="UP000827721"/>
    </source>
</evidence>
<dbReference type="Gene3D" id="2.170.150.80">
    <property type="entry name" value="NAC domain"/>
    <property type="match status" value="1"/>
</dbReference>
<dbReference type="InterPro" id="IPR036093">
    <property type="entry name" value="NAC_dom_sf"/>
</dbReference>
<proteinExistence type="predicted"/>
<keyword evidence="4" id="KW-0539">Nucleus</keyword>
<keyword evidence="2" id="KW-0238">DNA-binding</keyword>
<evidence type="ECO:0000256" key="3">
    <source>
        <dbReference type="ARBA" id="ARBA00023163"/>
    </source>
</evidence>
<protein>
    <recommendedName>
        <fullName evidence="6">NAC domain-containing protein</fullName>
    </recommendedName>
</protein>
<feature type="region of interest" description="Disordered" evidence="5">
    <location>
        <begin position="1"/>
        <end position="43"/>
    </location>
</feature>
<name>A0ABQ8HY68_9ROSI</name>
<reference evidence="7 8" key="1">
    <citation type="submission" date="2021-02" db="EMBL/GenBank/DDBJ databases">
        <title>Plant Genome Project.</title>
        <authorList>
            <person name="Zhang R.-G."/>
        </authorList>
    </citation>
    <scope>NUCLEOTIDE SEQUENCE [LARGE SCALE GENOMIC DNA]</scope>
    <source>
        <tissue evidence="7">Leaves</tissue>
    </source>
</reference>
<dbReference type="EMBL" id="JAFEMO010000006">
    <property type="protein sequence ID" value="KAH7569317.1"/>
    <property type="molecule type" value="Genomic_DNA"/>
</dbReference>
<feature type="domain" description="NAC" evidence="6">
    <location>
        <begin position="53"/>
        <end position="207"/>
    </location>
</feature>
<dbReference type="SUPFAM" id="SSF101941">
    <property type="entry name" value="NAC domain"/>
    <property type="match status" value="1"/>
</dbReference>
<gene>
    <name evidence="7" type="ORF">JRO89_XS06G0143600</name>
</gene>
<organism evidence="7 8">
    <name type="scientific">Xanthoceras sorbifolium</name>
    <dbReference type="NCBI Taxonomy" id="99658"/>
    <lineage>
        <taxon>Eukaryota</taxon>
        <taxon>Viridiplantae</taxon>
        <taxon>Streptophyta</taxon>
        <taxon>Embryophyta</taxon>
        <taxon>Tracheophyta</taxon>
        <taxon>Spermatophyta</taxon>
        <taxon>Magnoliopsida</taxon>
        <taxon>eudicotyledons</taxon>
        <taxon>Gunneridae</taxon>
        <taxon>Pentapetalae</taxon>
        <taxon>rosids</taxon>
        <taxon>malvids</taxon>
        <taxon>Sapindales</taxon>
        <taxon>Sapindaceae</taxon>
        <taxon>Xanthoceroideae</taxon>
        <taxon>Xanthoceras</taxon>
    </lineage>
</organism>
<keyword evidence="1" id="KW-0805">Transcription regulation</keyword>
<evidence type="ECO:0000256" key="5">
    <source>
        <dbReference type="SAM" id="MobiDB-lite"/>
    </source>
</evidence>
<evidence type="ECO:0000313" key="7">
    <source>
        <dbReference type="EMBL" id="KAH7569317.1"/>
    </source>
</evidence>
<accession>A0ABQ8HY68</accession>
<dbReference type="Pfam" id="PF02365">
    <property type="entry name" value="NAM"/>
    <property type="match status" value="1"/>
</dbReference>
<comment type="caution">
    <text evidence="7">The sequence shown here is derived from an EMBL/GenBank/DDBJ whole genome shotgun (WGS) entry which is preliminary data.</text>
</comment>
<evidence type="ECO:0000256" key="1">
    <source>
        <dbReference type="ARBA" id="ARBA00023015"/>
    </source>
</evidence>
<evidence type="ECO:0000256" key="2">
    <source>
        <dbReference type="ARBA" id="ARBA00023125"/>
    </source>
</evidence>
<dbReference type="Proteomes" id="UP000827721">
    <property type="component" value="Unassembled WGS sequence"/>
</dbReference>
<keyword evidence="3" id="KW-0804">Transcription</keyword>
<dbReference type="PANTHER" id="PTHR31719:SF179">
    <property type="entry name" value="OS08G0148400 PROTEIN"/>
    <property type="match status" value="1"/>
</dbReference>
<feature type="compositionally biased region" description="Low complexity" evidence="5">
    <location>
        <begin position="1"/>
        <end position="29"/>
    </location>
</feature>
<evidence type="ECO:0000256" key="4">
    <source>
        <dbReference type="ARBA" id="ARBA00023242"/>
    </source>
</evidence>
<dbReference type="PROSITE" id="PS51005">
    <property type="entry name" value="NAC"/>
    <property type="match status" value="1"/>
</dbReference>